<comment type="caution">
    <text evidence="9">Lacks conserved residue(s) required for the propagation of feature annotation.</text>
</comment>
<dbReference type="FunFam" id="1.20.1280.290:FF:000002">
    <property type="entry name" value="Bidirectional sugar transporter SWEET"/>
    <property type="match status" value="1"/>
</dbReference>
<dbReference type="KEGG" id="csv:101217357"/>
<evidence type="ECO:0000313" key="10">
    <source>
        <dbReference type="EMBL" id="KGN59656.1"/>
    </source>
</evidence>
<dbReference type="InterPro" id="IPR004316">
    <property type="entry name" value="SWEET_rpt"/>
</dbReference>
<feature type="transmembrane region" description="Helical" evidence="9">
    <location>
        <begin position="69"/>
        <end position="92"/>
    </location>
</feature>
<dbReference type="Pfam" id="PF03083">
    <property type="entry name" value="MtN3_slv"/>
    <property type="match status" value="2"/>
</dbReference>
<feature type="transmembrane region" description="Helical" evidence="9">
    <location>
        <begin position="104"/>
        <end position="124"/>
    </location>
</feature>
<dbReference type="GO" id="GO:0051119">
    <property type="term" value="F:sugar transmembrane transporter activity"/>
    <property type="evidence" value="ECO:0000318"/>
    <property type="project" value="GO_Central"/>
</dbReference>
<evidence type="ECO:0000256" key="1">
    <source>
        <dbReference type="ARBA" id="ARBA00004127"/>
    </source>
</evidence>
<comment type="function">
    <text evidence="9">Mediates both low-affinity uptake and efflux of sugar across the membrane.</text>
</comment>
<evidence type="ECO:0000256" key="6">
    <source>
        <dbReference type="ARBA" id="ARBA00022737"/>
    </source>
</evidence>
<dbReference type="Gramene" id="KGN59656">
    <property type="protein sequence ID" value="KGN59656"/>
    <property type="gene ID" value="Csa_3G836410"/>
</dbReference>
<dbReference type="Gene3D" id="1.20.1280.290">
    <property type="match status" value="2"/>
</dbReference>
<reference evidence="10 11" key="1">
    <citation type="journal article" date="2009" name="Nat. Genet.">
        <title>The genome of the cucumber, Cucumis sativus L.</title>
        <authorList>
            <person name="Huang S."/>
            <person name="Li R."/>
            <person name="Zhang Z."/>
            <person name="Li L."/>
            <person name="Gu X."/>
            <person name="Fan W."/>
            <person name="Lucas W.J."/>
            <person name="Wang X."/>
            <person name="Xie B."/>
            <person name="Ni P."/>
            <person name="Ren Y."/>
            <person name="Zhu H."/>
            <person name="Li J."/>
            <person name="Lin K."/>
            <person name="Jin W."/>
            <person name="Fei Z."/>
            <person name="Li G."/>
            <person name="Staub J."/>
            <person name="Kilian A."/>
            <person name="van der Vossen E.A."/>
            <person name="Wu Y."/>
            <person name="Guo J."/>
            <person name="He J."/>
            <person name="Jia Z."/>
            <person name="Ren Y."/>
            <person name="Tian G."/>
            <person name="Lu Y."/>
            <person name="Ruan J."/>
            <person name="Qian W."/>
            <person name="Wang M."/>
            <person name="Huang Q."/>
            <person name="Li B."/>
            <person name="Xuan Z."/>
            <person name="Cao J."/>
            <person name="Asan"/>
            <person name="Wu Z."/>
            <person name="Zhang J."/>
            <person name="Cai Q."/>
            <person name="Bai Y."/>
            <person name="Zhao B."/>
            <person name="Han Y."/>
            <person name="Li Y."/>
            <person name="Li X."/>
            <person name="Wang S."/>
            <person name="Shi Q."/>
            <person name="Liu S."/>
            <person name="Cho W.K."/>
            <person name="Kim J.Y."/>
            <person name="Xu Y."/>
            <person name="Heller-Uszynska K."/>
            <person name="Miao H."/>
            <person name="Cheng Z."/>
            <person name="Zhang S."/>
            <person name="Wu J."/>
            <person name="Yang Y."/>
            <person name="Kang H."/>
            <person name="Li M."/>
            <person name="Liang H."/>
            <person name="Ren X."/>
            <person name="Shi Z."/>
            <person name="Wen M."/>
            <person name="Jian M."/>
            <person name="Yang H."/>
            <person name="Zhang G."/>
            <person name="Yang Z."/>
            <person name="Chen R."/>
            <person name="Liu S."/>
            <person name="Li J."/>
            <person name="Ma L."/>
            <person name="Liu H."/>
            <person name="Zhou Y."/>
            <person name="Zhao J."/>
            <person name="Fang X."/>
            <person name="Li G."/>
            <person name="Fang L."/>
            <person name="Li Y."/>
            <person name="Liu D."/>
            <person name="Zheng H."/>
            <person name="Zhang Y."/>
            <person name="Qin N."/>
            <person name="Li Z."/>
            <person name="Yang G."/>
            <person name="Yang S."/>
            <person name="Bolund L."/>
            <person name="Kristiansen K."/>
            <person name="Zheng H."/>
            <person name="Li S."/>
            <person name="Zhang X."/>
            <person name="Yang H."/>
            <person name="Wang J."/>
            <person name="Sun R."/>
            <person name="Zhang B."/>
            <person name="Jiang S."/>
            <person name="Wang J."/>
            <person name="Du Y."/>
            <person name="Li S."/>
        </authorList>
    </citation>
    <scope>NUCLEOTIDE SEQUENCE [LARGE SCALE GENOMIC DNA]</scope>
    <source>
        <strain evidence="11">cv. 9930</strain>
    </source>
</reference>
<feature type="transmembrane region" description="Helical" evidence="9">
    <location>
        <begin position="130"/>
        <end position="150"/>
    </location>
</feature>
<feature type="transmembrane region" description="Helical" evidence="9">
    <location>
        <begin position="188"/>
        <end position="211"/>
    </location>
</feature>
<dbReference type="OMA" id="VRLWLWI"/>
<keyword evidence="11" id="KW-1185">Reference proteome</keyword>
<keyword evidence="8 9" id="KW-0472">Membrane</keyword>
<name>A0A0A0LHX8_CUCSA</name>
<dbReference type="InterPro" id="IPR047664">
    <property type="entry name" value="SWEET"/>
</dbReference>
<keyword evidence="3 9" id="KW-0813">Transport</keyword>
<sequence>MLSAFEIRNIVGIIGNIISFGLFISPVPTFYKIYKSKSVEEFKPDPYIATVMNCMFWVFYGTVHPDSTLIITINGVGLAIELFYLAIFCWYAESKSRKKVGICLAIEVLFLGIVALITLLTLHGTKKRSLLVGIICDIFNVIMYASPLTIMAKVIRTKSVKYMPFTLSLANFLNGCIWTAYALIIFDIFVLVSNGLGAISGLLQLILYGYYSVFHQNKEDSDSKTSEVQLSTTATA</sequence>
<keyword evidence="5 9" id="KW-0812">Transmembrane</keyword>
<reference evidence="10 11" key="4">
    <citation type="journal article" date="2011" name="BMC Genomics">
        <title>RNA-Seq improves annotation of protein-coding genes in the cucumber genome.</title>
        <authorList>
            <person name="Li Z."/>
            <person name="Zhang Z."/>
            <person name="Yan P."/>
            <person name="Huang S."/>
            <person name="Fei Z."/>
            <person name="Lin K."/>
        </authorList>
    </citation>
    <scope>NUCLEOTIDE SEQUENCE [LARGE SCALE GENOMIC DNA]</scope>
    <source>
        <strain evidence="11">cv. 9930</strain>
    </source>
</reference>
<evidence type="ECO:0000256" key="7">
    <source>
        <dbReference type="ARBA" id="ARBA00022989"/>
    </source>
</evidence>
<dbReference type="GO" id="GO:0051260">
    <property type="term" value="P:protein homooligomerization"/>
    <property type="evidence" value="ECO:0007669"/>
    <property type="project" value="UniProtKB-ARBA"/>
</dbReference>
<gene>
    <name evidence="10" type="ORF">Csa_3G836410</name>
</gene>
<evidence type="ECO:0000256" key="3">
    <source>
        <dbReference type="ARBA" id="ARBA00022448"/>
    </source>
</evidence>
<dbReference type="GO" id="GO:0012505">
    <property type="term" value="C:endomembrane system"/>
    <property type="evidence" value="ECO:0007669"/>
    <property type="project" value="UniProtKB-SubCell"/>
</dbReference>
<evidence type="ECO:0000256" key="4">
    <source>
        <dbReference type="ARBA" id="ARBA00022597"/>
    </source>
</evidence>
<dbReference type="GO" id="GO:0008643">
    <property type="term" value="P:carbohydrate transport"/>
    <property type="evidence" value="ECO:0000318"/>
    <property type="project" value="GO_Central"/>
</dbReference>
<evidence type="ECO:0000256" key="9">
    <source>
        <dbReference type="RuleBase" id="RU910715"/>
    </source>
</evidence>
<evidence type="ECO:0000256" key="8">
    <source>
        <dbReference type="ARBA" id="ARBA00023136"/>
    </source>
</evidence>
<dbReference type="FunFam" id="1.20.1280.290:FF:000001">
    <property type="entry name" value="Bidirectional sugar transporter SWEET"/>
    <property type="match status" value="1"/>
</dbReference>
<dbReference type="STRING" id="3659.A0A0A0LHX8"/>
<dbReference type="EMBL" id="CM002924">
    <property type="protein sequence ID" value="KGN59656.1"/>
    <property type="molecule type" value="Genomic_DNA"/>
</dbReference>
<accession>A0A0A0LHX8</accession>
<protein>
    <recommendedName>
        <fullName evidence="9">Bidirectional sugar transporter SWEET</fullName>
    </recommendedName>
</protein>
<feature type="transmembrane region" description="Helical" evidence="9">
    <location>
        <begin position="12"/>
        <end position="34"/>
    </location>
</feature>
<evidence type="ECO:0000313" key="11">
    <source>
        <dbReference type="Proteomes" id="UP000029981"/>
    </source>
</evidence>
<keyword evidence="6" id="KW-0677">Repeat</keyword>
<keyword evidence="7 9" id="KW-1133">Transmembrane helix</keyword>
<dbReference type="PANTHER" id="PTHR10791:SF236">
    <property type="entry name" value="BIDIRECTIONAL SUGAR TRANSPORTER SWEET8"/>
    <property type="match status" value="1"/>
</dbReference>
<dbReference type="Proteomes" id="UP000029981">
    <property type="component" value="Chromosome 3"/>
</dbReference>
<evidence type="ECO:0000256" key="2">
    <source>
        <dbReference type="ARBA" id="ARBA00007809"/>
    </source>
</evidence>
<dbReference type="PANTHER" id="PTHR10791">
    <property type="entry name" value="RAG1-ACTIVATING PROTEIN 1"/>
    <property type="match status" value="1"/>
</dbReference>
<proteinExistence type="inferred from homology"/>
<comment type="subcellular location">
    <subcellularLocation>
        <location evidence="1">Endomembrane system</location>
        <topology evidence="1">Multi-pass membrane protein</topology>
    </subcellularLocation>
</comment>
<reference evidence="10 11" key="3">
    <citation type="journal article" date="2010" name="BMC Genomics">
        <title>Transcriptome sequencing and comparative analysis of cucumber flowers with different sex types.</title>
        <authorList>
            <person name="Guo S."/>
            <person name="Zheng Y."/>
            <person name="Joung J.G."/>
            <person name="Liu S."/>
            <person name="Zhang Z."/>
            <person name="Crasta O.R."/>
            <person name="Sobral B.W."/>
            <person name="Xu Y."/>
            <person name="Huang S."/>
            <person name="Fei Z."/>
        </authorList>
    </citation>
    <scope>NUCLEOTIDE SEQUENCE [LARGE SCALE GENOMIC DNA]</scope>
    <source>
        <strain evidence="11">cv. 9930</strain>
    </source>
</reference>
<dbReference type="OrthoDB" id="409725at2759"/>
<dbReference type="GO" id="GO:0016020">
    <property type="term" value="C:membrane"/>
    <property type="evidence" value="ECO:0000318"/>
    <property type="project" value="GO_Central"/>
</dbReference>
<keyword evidence="4 9" id="KW-0762">Sugar transport</keyword>
<dbReference type="eggNOG" id="KOG1623">
    <property type="taxonomic scope" value="Eukaryota"/>
</dbReference>
<organism evidence="10 11">
    <name type="scientific">Cucumis sativus</name>
    <name type="common">Cucumber</name>
    <dbReference type="NCBI Taxonomy" id="3659"/>
    <lineage>
        <taxon>Eukaryota</taxon>
        <taxon>Viridiplantae</taxon>
        <taxon>Streptophyta</taxon>
        <taxon>Embryophyta</taxon>
        <taxon>Tracheophyta</taxon>
        <taxon>Spermatophyta</taxon>
        <taxon>Magnoliopsida</taxon>
        <taxon>eudicotyledons</taxon>
        <taxon>Gunneridae</taxon>
        <taxon>Pentapetalae</taxon>
        <taxon>rosids</taxon>
        <taxon>fabids</taxon>
        <taxon>Cucurbitales</taxon>
        <taxon>Cucurbitaceae</taxon>
        <taxon>Benincaseae</taxon>
        <taxon>Cucumis</taxon>
    </lineage>
</organism>
<comment type="similarity">
    <text evidence="2 9">Belongs to the SWEET sugar transporter family.</text>
</comment>
<reference evidence="10 11" key="2">
    <citation type="journal article" date="2009" name="PLoS ONE">
        <title>An integrated genetic and cytogenetic map of the cucumber genome.</title>
        <authorList>
            <person name="Ren Y."/>
            <person name="Zhang Z."/>
            <person name="Liu J."/>
            <person name="Staub J.E."/>
            <person name="Han Y."/>
            <person name="Cheng Z."/>
            <person name="Li X."/>
            <person name="Lu J."/>
            <person name="Miao H."/>
            <person name="Kang H."/>
            <person name="Xie B."/>
            <person name="Gu X."/>
            <person name="Wang X."/>
            <person name="Du Y."/>
            <person name="Jin W."/>
            <person name="Huang S."/>
        </authorList>
    </citation>
    <scope>NUCLEOTIDE SEQUENCE [LARGE SCALE GENOMIC DNA]</scope>
    <source>
        <strain evidence="11">cv. 9930</strain>
    </source>
</reference>
<feature type="transmembrane region" description="Helical" evidence="9">
    <location>
        <begin position="162"/>
        <end position="182"/>
    </location>
</feature>
<evidence type="ECO:0000256" key="5">
    <source>
        <dbReference type="ARBA" id="ARBA00022692"/>
    </source>
</evidence>
<dbReference type="AlphaFoldDB" id="A0A0A0LHX8"/>